<dbReference type="InterPro" id="IPR045247">
    <property type="entry name" value="Oye-like"/>
</dbReference>
<evidence type="ECO:0000313" key="2">
    <source>
        <dbReference type="EMBL" id="KAJ3786218.1"/>
    </source>
</evidence>
<dbReference type="InterPro" id="IPR013785">
    <property type="entry name" value="Aldolase_TIM"/>
</dbReference>
<evidence type="ECO:0000313" key="3">
    <source>
        <dbReference type="Proteomes" id="UP001163798"/>
    </source>
</evidence>
<dbReference type="CDD" id="cd02933">
    <property type="entry name" value="OYE_like_FMN"/>
    <property type="match status" value="1"/>
</dbReference>
<dbReference type="EMBL" id="MU793320">
    <property type="protein sequence ID" value="KAJ3786218.1"/>
    <property type="molecule type" value="Genomic_DNA"/>
</dbReference>
<dbReference type="InterPro" id="IPR001155">
    <property type="entry name" value="OxRdtase_FMN_N"/>
</dbReference>
<dbReference type="Gene3D" id="3.20.20.70">
    <property type="entry name" value="Aldolase class I"/>
    <property type="match status" value="1"/>
</dbReference>
<dbReference type="SUPFAM" id="SSF51395">
    <property type="entry name" value="FMN-linked oxidoreductases"/>
    <property type="match status" value="1"/>
</dbReference>
<name>A0AA38KZS1_9AGAR</name>
<evidence type="ECO:0000259" key="1">
    <source>
        <dbReference type="Pfam" id="PF00724"/>
    </source>
</evidence>
<dbReference type="GO" id="GO:0010181">
    <property type="term" value="F:FMN binding"/>
    <property type="evidence" value="ECO:0007669"/>
    <property type="project" value="InterPro"/>
</dbReference>
<dbReference type="GO" id="GO:0003959">
    <property type="term" value="F:NADPH dehydrogenase activity"/>
    <property type="evidence" value="ECO:0007669"/>
    <property type="project" value="TreeGrafter"/>
</dbReference>
<dbReference type="AlphaFoldDB" id="A0AA38KZS1"/>
<reference evidence="2" key="1">
    <citation type="submission" date="2022-08" db="EMBL/GenBank/DDBJ databases">
        <authorList>
            <consortium name="DOE Joint Genome Institute"/>
            <person name="Min B."/>
            <person name="Riley R."/>
            <person name="Sierra-Patev S."/>
            <person name="Naranjo-Ortiz M."/>
            <person name="Looney B."/>
            <person name="Konkel Z."/>
            <person name="Slot J.C."/>
            <person name="Sakamoto Y."/>
            <person name="Steenwyk J.L."/>
            <person name="Rokas A."/>
            <person name="Carro J."/>
            <person name="Camarero S."/>
            <person name="Ferreira P."/>
            <person name="Molpeceres G."/>
            <person name="Ruiz-Duenas F.J."/>
            <person name="Serrano A."/>
            <person name="Henrissat B."/>
            <person name="Drula E."/>
            <person name="Hughes K.W."/>
            <person name="Mata J.L."/>
            <person name="Ishikawa N.K."/>
            <person name="Vargas-Isla R."/>
            <person name="Ushijima S."/>
            <person name="Smith C.A."/>
            <person name="Ahrendt S."/>
            <person name="Andreopoulos W."/>
            <person name="He G."/>
            <person name="Labutti K."/>
            <person name="Lipzen A."/>
            <person name="Ng V."/>
            <person name="Sandor L."/>
            <person name="Barry K."/>
            <person name="Martinez A.T."/>
            <person name="Xiao Y."/>
            <person name="Gibbons J.G."/>
            <person name="Terashima K."/>
            <person name="Hibbett D.S."/>
            <person name="Grigoriev I.V."/>
        </authorList>
    </citation>
    <scope>NUCLEOTIDE SEQUENCE</scope>
    <source>
        <strain evidence="2">TFB10291</strain>
    </source>
</reference>
<keyword evidence="3" id="KW-1185">Reference proteome</keyword>
<dbReference type="Proteomes" id="UP001163798">
    <property type="component" value="Unassembled WGS sequence"/>
</dbReference>
<proteinExistence type="predicted"/>
<feature type="domain" description="NADH:flavin oxidoreductase/NADH oxidase N-terminal" evidence="1">
    <location>
        <begin position="11"/>
        <end position="352"/>
    </location>
</feature>
<dbReference type="Pfam" id="PF00724">
    <property type="entry name" value="Oxidored_FMN"/>
    <property type="match status" value="1"/>
</dbReference>
<dbReference type="PANTHER" id="PTHR22893:SF91">
    <property type="entry name" value="NADPH DEHYDROGENASE 2-RELATED"/>
    <property type="match status" value="1"/>
</dbReference>
<dbReference type="PANTHER" id="PTHR22893">
    <property type="entry name" value="NADH OXIDOREDUCTASE-RELATED"/>
    <property type="match status" value="1"/>
</dbReference>
<accession>A0AA38KZS1</accession>
<sequence>MSSANVVTSNLFSPFKVGNMQLRHRVVMAPMTRMRTTNTASLLKVVKEYYSQRASTPGTFIISEGTVIGPRATGFPGVPGVWSDEQIFAWKEVVEAVHAKGSYIYLQIAAMGRAAQSLVLKSHDPTYDIVSAGDIPMAGGEVPRPMTIEEIQASTELFAQAAVNAVHKAGFDGVELHGANGFLIDQFIQDISNNRTDEYGGSIENRVRFALEVVDAVARAIGEERTAIRLSPWSREQGEIFFTFNVKFADGSIKDMGMKNPIPTFTHLISQLKEKHPNLAYLHFIQPRTLENPKETNEGFFDAWLPRPLVVADGFTRETALKLAERDGFLVAFGRQFISNPDLPLRLKADIPLAQYDRTTFYGGDESGKGYIDYAFASVQSVNH</sequence>
<protein>
    <submittedName>
        <fullName evidence="2">NADH:flavin oxidoreductase/NADH oxidase</fullName>
    </submittedName>
</protein>
<comment type="caution">
    <text evidence="2">The sequence shown here is derived from an EMBL/GenBank/DDBJ whole genome shotgun (WGS) entry which is preliminary data.</text>
</comment>
<gene>
    <name evidence="2" type="ORF">GGU10DRAFT_434005</name>
</gene>
<organism evidence="2 3">
    <name type="scientific">Lentinula aff. detonsa</name>
    <dbReference type="NCBI Taxonomy" id="2804958"/>
    <lineage>
        <taxon>Eukaryota</taxon>
        <taxon>Fungi</taxon>
        <taxon>Dikarya</taxon>
        <taxon>Basidiomycota</taxon>
        <taxon>Agaricomycotina</taxon>
        <taxon>Agaricomycetes</taxon>
        <taxon>Agaricomycetidae</taxon>
        <taxon>Agaricales</taxon>
        <taxon>Marasmiineae</taxon>
        <taxon>Omphalotaceae</taxon>
        <taxon>Lentinula</taxon>
    </lineage>
</organism>